<dbReference type="HOGENOM" id="CLU_1923390_0_0_10"/>
<evidence type="ECO:0008006" key="4">
    <source>
        <dbReference type="Google" id="ProtNLM"/>
    </source>
</evidence>
<dbReference type="KEGG" id="bsa:Bacsa_0042"/>
<keyword evidence="3" id="KW-1185">Reference proteome</keyword>
<dbReference type="RefSeq" id="WP_013616119.1">
    <property type="nucleotide sequence ID" value="NC_015164.1"/>
</dbReference>
<name>F0R4G7_PHOSB</name>
<dbReference type="Proteomes" id="UP000007486">
    <property type="component" value="Chromosome"/>
</dbReference>
<feature type="chain" id="PRO_5003259012" description="Lipoprotein" evidence="1">
    <location>
        <begin position="22"/>
        <end position="131"/>
    </location>
</feature>
<protein>
    <recommendedName>
        <fullName evidence="4">Lipoprotein</fullName>
    </recommendedName>
</protein>
<evidence type="ECO:0000313" key="3">
    <source>
        <dbReference type="Proteomes" id="UP000007486"/>
    </source>
</evidence>
<dbReference type="AlphaFoldDB" id="F0R4G7"/>
<keyword evidence="1" id="KW-0732">Signal</keyword>
<feature type="signal peptide" evidence="1">
    <location>
        <begin position="1"/>
        <end position="21"/>
    </location>
</feature>
<dbReference type="OrthoDB" id="9995083at2"/>
<dbReference type="eggNOG" id="ENOG5030XBS">
    <property type="taxonomic scope" value="Bacteria"/>
</dbReference>
<accession>F0R4G7</accession>
<evidence type="ECO:0000256" key="1">
    <source>
        <dbReference type="SAM" id="SignalP"/>
    </source>
</evidence>
<evidence type="ECO:0000313" key="2">
    <source>
        <dbReference type="EMBL" id="ADY34657.1"/>
    </source>
</evidence>
<organism evidence="2 3">
    <name type="scientific">Phocaeicola salanitronis (strain DSM 18170 / JCM 13657 / CCUG 60908 / BL78)</name>
    <name type="common">Bacteroides salanitronis</name>
    <dbReference type="NCBI Taxonomy" id="667015"/>
    <lineage>
        <taxon>Bacteria</taxon>
        <taxon>Pseudomonadati</taxon>
        <taxon>Bacteroidota</taxon>
        <taxon>Bacteroidia</taxon>
        <taxon>Bacteroidales</taxon>
        <taxon>Bacteroidaceae</taxon>
        <taxon>Phocaeicola</taxon>
    </lineage>
</organism>
<gene>
    <name evidence="2" type="ordered locus">Bacsa_0042</name>
</gene>
<reference evidence="2 3" key="1">
    <citation type="journal article" date="2011" name="Stand. Genomic Sci.">
        <title>Complete genome sequence of Bacteroides salanitronis type strain (BL78).</title>
        <authorList>
            <person name="Gronow S."/>
            <person name="Held B."/>
            <person name="Lucas S."/>
            <person name="Lapidus A."/>
            <person name="Del Rio T.G."/>
            <person name="Nolan M."/>
            <person name="Tice H."/>
            <person name="Deshpande S."/>
            <person name="Cheng J.F."/>
            <person name="Pitluck S."/>
            <person name="Liolios K."/>
            <person name="Pagani I."/>
            <person name="Ivanova N."/>
            <person name="Mavromatis K."/>
            <person name="Pati A."/>
            <person name="Tapia R."/>
            <person name="Han C."/>
            <person name="Goodwin L."/>
            <person name="Chen A."/>
            <person name="Palaniappan K."/>
            <person name="Land M."/>
            <person name="Hauser L."/>
            <person name="Chang Y.J."/>
            <person name="Jeffries C.D."/>
            <person name="Brambilla E.M."/>
            <person name="Rohde M."/>
            <person name="Goker M."/>
            <person name="Detter J.C."/>
            <person name="Woyke T."/>
            <person name="Bristow J."/>
            <person name="Markowitz V."/>
            <person name="Hugenholtz P."/>
            <person name="Kyrpides N.C."/>
            <person name="Klenk H.P."/>
            <person name="Eisen J.A."/>
        </authorList>
    </citation>
    <scope>NUCLEOTIDE SEQUENCE [LARGE SCALE GENOMIC DNA]</scope>
    <source>
        <strain evidence="2 3">DSM 18170</strain>
    </source>
</reference>
<sequence>MKAMKYLSMVLLMLVTSVCMFSCSDDDDSPVSGINNFYIEFDVSGGGLTAAELNNIKSGLASIDTNMRGYETEEATYIFRELLKELRDGFAEGLPYLSGTLDIKLTLKSEDGRTVMSGVIHVTQTGASYEY</sequence>
<proteinExistence type="predicted"/>
<dbReference type="EMBL" id="CP002530">
    <property type="protein sequence ID" value="ADY34657.1"/>
    <property type="molecule type" value="Genomic_DNA"/>
</dbReference>